<evidence type="ECO:0000256" key="1">
    <source>
        <dbReference type="ARBA" id="ARBA00004448"/>
    </source>
</evidence>
<dbReference type="PANTHER" id="PTHR45928">
    <property type="entry name" value="RE38146P"/>
    <property type="match status" value="1"/>
</dbReference>
<dbReference type="Pfam" id="PF00153">
    <property type="entry name" value="Mito_carr"/>
    <property type="match status" value="3"/>
</dbReference>
<keyword evidence="4 10" id="KW-0812">Transmembrane</keyword>
<dbReference type="InterPro" id="IPR018108">
    <property type="entry name" value="MCP_transmembrane"/>
</dbReference>
<feature type="transmembrane region" description="Helical" evidence="12">
    <location>
        <begin position="275"/>
        <end position="294"/>
    </location>
</feature>
<dbReference type="AlphaFoldDB" id="A0A1B0CKR2"/>
<dbReference type="EnsemblMetazoa" id="LLOJ005199-RA">
    <property type="protein sequence ID" value="LLOJ005199-PA"/>
    <property type="gene ID" value="LLOJ005199"/>
</dbReference>
<accession>A0A1B0CKR2</accession>
<reference evidence="13" key="1">
    <citation type="submission" date="2020-05" db="UniProtKB">
        <authorList>
            <consortium name="EnsemblMetazoa"/>
        </authorList>
    </citation>
    <scope>IDENTIFICATION</scope>
    <source>
        <strain evidence="13">Jacobina</strain>
    </source>
</reference>
<organism evidence="13 14">
    <name type="scientific">Lutzomyia longipalpis</name>
    <name type="common">Sand fly</name>
    <dbReference type="NCBI Taxonomy" id="7200"/>
    <lineage>
        <taxon>Eukaryota</taxon>
        <taxon>Metazoa</taxon>
        <taxon>Ecdysozoa</taxon>
        <taxon>Arthropoda</taxon>
        <taxon>Hexapoda</taxon>
        <taxon>Insecta</taxon>
        <taxon>Pterygota</taxon>
        <taxon>Neoptera</taxon>
        <taxon>Endopterygota</taxon>
        <taxon>Diptera</taxon>
        <taxon>Nematocera</taxon>
        <taxon>Psychodoidea</taxon>
        <taxon>Psychodidae</taxon>
        <taxon>Lutzomyia</taxon>
        <taxon>Lutzomyia</taxon>
    </lineage>
</organism>
<dbReference type="InterPro" id="IPR023395">
    <property type="entry name" value="MCP_dom_sf"/>
</dbReference>
<comment type="similarity">
    <text evidence="2 11">Belongs to the mitochondrial carrier (TC 2.A.29) family.</text>
</comment>
<evidence type="ECO:0000256" key="12">
    <source>
        <dbReference type="SAM" id="Phobius"/>
    </source>
</evidence>
<evidence type="ECO:0000313" key="13">
    <source>
        <dbReference type="EnsemblMetazoa" id="LLOJ005199-PA"/>
    </source>
</evidence>
<evidence type="ECO:0000256" key="8">
    <source>
        <dbReference type="ARBA" id="ARBA00023128"/>
    </source>
</evidence>
<name>A0A1B0CKR2_LUTLO</name>
<feature type="repeat" description="Solcar" evidence="10">
    <location>
        <begin position="110"/>
        <end position="200"/>
    </location>
</feature>
<keyword evidence="5" id="KW-0677">Repeat</keyword>
<dbReference type="VEuPathDB" id="VectorBase:LLONM1_003335"/>
<dbReference type="EMBL" id="AJWK01016546">
    <property type="status" value="NOT_ANNOTATED_CDS"/>
    <property type="molecule type" value="Genomic_DNA"/>
</dbReference>
<evidence type="ECO:0000256" key="5">
    <source>
        <dbReference type="ARBA" id="ARBA00022737"/>
    </source>
</evidence>
<keyword evidence="14" id="KW-1185">Reference proteome</keyword>
<keyword evidence="9 10" id="KW-0472">Membrane</keyword>
<dbReference type="SUPFAM" id="SSF103506">
    <property type="entry name" value="Mitochondrial carrier"/>
    <property type="match status" value="1"/>
</dbReference>
<dbReference type="Proteomes" id="UP000092461">
    <property type="component" value="Unassembled WGS sequence"/>
</dbReference>
<keyword evidence="3 11" id="KW-0813">Transport</keyword>
<evidence type="ECO:0000313" key="14">
    <source>
        <dbReference type="Proteomes" id="UP000092461"/>
    </source>
</evidence>
<dbReference type="GO" id="GO:0005743">
    <property type="term" value="C:mitochondrial inner membrane"/>
    <property type="evidence" value="ECO:0007669"/>
    <property type="project" value="UniProtKB-SubCell"/>
</dbReference>
<evidence type="ECO:0000256" key="9">
    <source>
        <dbReference type="ARBA" id="ARBA00023136"/>
    </source>
</evidence>
<feature type="repeat" description="Solcar" evidence="10">
    <location>
        <begin position="209"/>
        <end position="300"/>
    </location>
</feature>
<evidence type="ECO:0000256" key="3">
    <source>
        <dbReference type="ARBA" id="ARBA00022448"/>
    </source>
</evidence>
<feature type="transmembrane region" description="Helical" evidence="12">
    <location>
        <begin position="210"/>
        <end position="229"/>
    </location>
</feature>
<evidence type="ECO:0000256" key="2">
    <source>
        <dbReference type="ARBA" id="ARBA00006375"/>
    </source>
</evidence>
<comment type="subcellular location">
    <subcellularLocation>
        <location evidence="1">Mitochondrion inner membrane</location>
        <topology evidence="1">Multi-pass membrane protein</topology>
    </subcellularLocation>
</comment>
<feature type="repeat" description="Solcar" evidence="10">
    <location>
        <begin position="8"/>
        <end position="97"/>
    </location>
</feature>
<dbReference type="Gene3D" id="1.50.40.10">
    <property type="entry name" value="Mitochondrial carrier domain"/>
    <property type="match status" value="1"/>
</dbReference>
<evidence type="ECO:0008006" key="15">
    <source>
        <dbReference type="Google" id="ProtNLM"/>
    </source>
</evidence>
<evidence type="ECO:0000256" key="11">
    <source>
        <dbReference type="RuleBase" id="RU000488"/>
    </source>
</evidence>
<evidence type="ECO:0000256" key="10">
    <source>
        <dbReference type="PROSITE-ProRule" id="PRU00282"/>
    </source>
</evidence>
<evidence type="ECO:0000256" key="4">
    <source>
        <dbReference type="ARBA" id="ARBA00022692"/>
    </source>
</evidence>
<evidence type="ECO:0000256" key="7">
    <source>
        <dbReference type="ARBA" id="ARBA00022989"/>
    </source>
</evidence>
<dbReference type="PROSITE" id="PS50920">
    <property type="entry name" value="SOLCAR"/>
    <property type="match status" value="3"/>
</dbReference>
<keyword evidence="6" id="KW-0999">Mitochondrion inner membrane</keyword>
<keyword evidence="7 12" id="KW-1133">Transmembrane helix</keyword>
<dbReference type="PANTHER" id="PTHR45928:SF1">
    <property type="entry name" value="RE38146P"/>
    <property type="match status" value="1"/>
</dbReference>
<dbReference type="VEuPathDB" id="VectorBase:LLOJ005199"/>
<keyword evidence="8" id="KW-0496">Mitochondrion</keyword>
<protein>
    <recommendedName>
        <fullName evidence="15">Solute carrier family 25 member 35</fullName>
    </recommendedName>
</protein>
<feature type="transmembrane region" description="Helical" evidence="12">
    <location>
        <begin position="113"/>
        <end position="133"/>
    </location>
</feature>
<proteinExistence type="inferred from homology"/>
<dbReference type="InterPro" id="IPR051508">
    <property type="entry name" value="Mito_Carrier_Antiporter"/>
</dbReference>
<sequence length="309" mass="33633">MSAVHPSSDFLLGGIASMGATVFTNPLEVIKTRIQLQGELAARGTYVEPYRGILQSLITVAKHDGIAGLQKGLVPATCFQFVLNAFRLGIYNMAVEAGWTKSSNGKESFARNLFWGATGGVAGAVLSSPFFMIKTHLQSQAAKAIAVGHQHKHTGMSHAFAEIYRAHGFSGLYRGVLVTIPRAILGSGGQLATFGVTKDMIRRHLEIQNPLWVSLLAGMLAGTVMAMTITPPDVIATRLFNQGVDEKGQGLYYRGVIDCLVKVVKAEGIYGLYKGFWATYFRIGPHATLVLMFFDQMVMYRKEYFGNTS</sequence>
<evidence type="ECO:0000256" key="6">
    <source>
        <dbReference type="ARBA" id="ARBA00022792"/>
    </source>
</evidence>